<evidence type="ECO:0000313" key="4">
    <source>
        <dbReference type="Proteomes" id="UP000227088"/>
    </source>
</evidence>
<feature type="compositionally biased region" description="Polar residues" evidence="1">
    <location>
        <begin position="215"/>
        <end position="227"/>
    </location>
</feature>
<dbReference type="Proteomes" id="UP000227088">
    <property type="component" value="Unassembled WGS sequence"/>
</dbReference>
<feature type="domain" description="CobW/HypB/UreG nucleotide-binding" evidence="2">
    <location>
        <begin position="7"/>
        <end position="181"/>
    </location>
</feature>
<dbReference type="GO" id="GO:0005737">
    <property type="term" value="C:cytoplasm"/>
    <property type="evidence" value="ECO:0007669"/>
    <property type="project" value="TreeGrafter"/>
</dbReference>
<gene>
    <name evidence="3" type="ORF">A9R00_07005</name>
</gene>
<organism evidence="3 4">
    <name type="scientific">Oleispira antarctica</name>
    <dbReference type="NCBI Taxonomy" id="188908"/>
    <lineage>
        <taxon>Bacteria</taxon>
        <taxon>Pseudomonadati</taxon>
        <taxon>Pseudomonadota</taxon>
        <taxon>Gammaproteobacteria</taxon>
        <taxon>Oceanospirillales</taxon>
        <taxon>Oceanospirillaceae</taxon>
        <taxon>Oleispira</taxon>
    </lineage>
</organism>
<dbReference type="PANTHER" id="PTHR13748:SF46">
    <property type="entry name" value="ZINC CHAPERONE YEIR"/>
    <property type="match status" value="1"/>
</dbReference>
<sequence>MTKKIAINIIMGFLGVGKTTAILDLLKQKPADEKWAVLVNEFGEVGIDGAILSAESGMTISEVPGGCLCCVSGIPFQVALSNLIAQQNPDRILIEPTGLGHPKNLIRSLTTKEYQRHAELKASICLLDPRQLKNPRYLQHETFNDQCFLADVLVANKTDLSTAVDEKNFYQFAQNMTPEKQQLGWVKNGQLDLAWLDLDRNENRRAKGSHHSHTHASNTDASASGQDESMMPVSLAPGQSYQAFENEGMGYYSLGWLLAEDQVFDHQALSQWLMILEVERVKGLLITDKGTRVMNLRDQVFSEMPTRSLAQSRIEIIHNQSLDKESLEQGLLACLIV</sequence>
<dbReference type="Pfam" id="PF02492">
    <property type="entry name" value="cobW"/>
    <property type="match status" value="1"/>
</dbReference>
<dbReference type="SUPFAM" id="SSF52540">
    <property type="entry name" value="P-loop containing nucleoside triphosphate hydrolases"/>
    <property type="match status" value="1"/>
</dbReference>
<dbReference type="InterPro" id="IPR051316">
    <property type="entry name" value="Zinc-reg_GTPase_activator"/>
</dbReference>
<dbReference type="EMBL" id="MABE01000396">
    <property type="protein sequence ID" value="OUS40247.1"/>
    <property type="molecule type" value="Genomic_DNA"/>
</dbReference>
<evidence type="ECO:0000256" key="1">
    <source>
        <dbReference type="SAM" id="MobiDB-lite"/>
    </source>
</evidence>
<dbReference type="InterPro" id="IPR003495">
    <property type="entry name" value="CobW/HypB/UreG_nucleotide-bd"/>
</dbReference>
<dbReference type="PANTHER" id="PTHR13748">
    <property type="entry name" value="COBW-RELATED"/>
    <property type="match status" value="1"/>
</dbReference>
<protein>
    <recommendedName>
        <fullName evidence="2">CobW/HypB/UreG nucleotide-binding domain-containing protein</fullName>
    </recommendedName>
</protein>
<dbReference type="InterPro" id="IPR027417">
    <property type="entry name" value="P-loop_NTPase"/>
</dbReference>
<proteinExistence type="predicted"/>
<name>A0A1Y5HUU1_OLEAN</name>
<dbReference type="Gene3D" id="3.40.50.300">
    <property type="entry name" value="P-loop containing nucleotide triphosphate hydrolases"/>
    <property type="match status" value="1"/>
</dbReference>
<reference evidence="4" key="1">
    <citation type="journal article" date="2017" name="Proc. Natl. Acad. Sci. U.S.A.">
        <title>Simulation of Deepwater Horizon oil plume reveals substrate specialization within a complex community of hydrocarbon degraders.</title>
        <authorList>
            <person name="Hu P."/>
            <person name="Dubinsky E.A."/>
            <person name="Probst A.J."/>
            <person name="Wang J."/>
            <person name="Sieber C.M.K."/>
            <person name="Tom L.M."/>
            <person name="Gardinali P."/>
            <person name="Banfield J.F."/>
            <person name="Atlas R.M."/>
            <person name="Andersen G.L."/>
        </authorList>
    </citation>
    <scope>NUCLEOTIDE SEQUENCE [LARGE SCALE GENOMIC DNA]</scope>
</reference>
<dbReference type="AlphaFoldDB" id="A0A1Y5HUU1"/>
<feature type="region of interest" description="Disordered" evidence="1">
    <location>
        <begin position="204"/>
        <end position="232"/>
    </location>
</feature>
<evidence type="ECO:0000313" key="3">
    <source>
        <dbReference type="EMBL" id="OUS40247.1"/>
    </source>
</evidence>
<comment type="caution">
    <text evidence="3">The sequence shown here is derived from an EMBL/GenBank/DDBJ whole genome shotgun (WGS) entry which is preliminary data.</text>
</comment>
<evidence type="ECO:0000259" key="2">
    <source>
        <dbReference type="Pfam" id="PF02492"/>
    </source>
</evidence>
<accession>A0A1Y5HUU1</accession>
<dbReference type="CDD" id="cd03112">
    <property type="entry name" value="CobW-like"/>
    <property type="match status" value="1"/>
</dbReference>